<dbReference type="InterPro" id="IPR022694">
    <property type="entry name" value="3-OHacyl-CoA_DH"/>
</dbReference>
<dbReference type="InterPro" id="IPR006108">
    <property type="entry name" value="3HC_DH_C"/>
</dbReference>
<dbReference type="InterPro" id="IPR006176">
    <property type="entry name" value="3-OHacyl-CoA_DH_NAD-bd"/>
</dbReference>
<dbReference type="InterPro" id="IPR036291">
    <property type="entry name" value="NAD(P)-bd_dom_sf"/>
</dbReference>
<keyword evidence="7" id="KW-1185">Reference proteome</keyword>
<dbReference type="PANTHER" id="PTHR48075:SF5">
    <property type="entry name" value="3-HYDROXYBUTYRYL-COA DEHYDROGENASE"/>
    <property type="match status" value="1"/>
</dbReference>
<dbReference type="KEGG" id="halu:HUG12_08385"/>
<dbReference type="InterPro" id="IPR013328">
    <property type="entry name" value="6PGD_dom2"/>
</dbReference>
<dbReference type="GO" id="GO:0006631">
    <property type="term" value="P:fatty acid metabolic process"/>
    <property type="evidence" value="ECO:0007669"/>
    <property type="project" value="InterPro"/>
</dbReference>
<evidence type="ECO:0000259" key="5">
    <source>
        <dbReference type="Pfam" id="PF02737"/>
    </source>
</evidence>
<evidence type="ECO:0000256" key="2">
    <source>
        <dbReference type="ARBA" id="ARBA00023002"/>
    </source>
</evidence>
<accession>A0A7D5QGU7</accession>
<proteinExistence type="inferred from homology"/>
<evidence type="ECO:0000256" key="3">
    <source>
        <dbReference type="PIRSR" id="PIRSR000105-1"/>
    </source>
</evidence>
<dbReference type="Pfam" id="PF00725">
    <property type="entry name" value="3HCDH"/>
    <property type="match status" value="1"/>
</dbReference>
<dbReference type="InterPro" id="IPR006180">
    <property type="entry name" value="3-OHacyl-CoA_DH_CS"/>
</dbReference>
<dbReference type="Gene3D" id="1.10.1040.10">
    <property type="entry name" value="N-(1-d-carboxylethyl)-l-norvaline Dehydrogenase, domain 2"/>
    <property type="match status" value="1"/>
</dbReference>
<dbReference type="PANTHER" id="PTHR48075">
    <property type="entry name" value="3-HYDROXYACYL-COA DEHYDROGENASE FAMILY PROTEIN"/>
    <property type="match status" value="1"/>
</dbReference>
<dbReference type="GO" id="GO:0016616">
    <property type="term" value="F:oxidoreductase activity, acting on the CH-OH group of donors, NAD or NADP as acceptor"/>
    <property type="evidence" value="ECO:0007669"/>
    <property type="project" value="InterPro"/>
</dbReference>
<dbReference type="InterPro" id="IPR008927">
    <property type="entry name" value="6-PGluconate_DH-like_C_sf"/>
</dbReference>
<dbReference type="RefSeq" id="WP_179268329.1">
    <property type="nucleotide sequence ID" value="NZ_CP058579.1"/>
</dbReference>
<dbReference type="Gene3D" id="3.40.50.720">
    <property type="entry name" value="NAD(P)-binding Rossmann-like Domain"/>
    <property type="match status" value="1"/>
</dbReference>
<dbReference type="Pfam" id="PF02737">
    <property type="entry name" value="3HCDH_N"/>
    <property type="match status" value="1"/>
</dbReference>
<dbReference type="AlphaFoldDB" id="A0A7D5QGU7"/>
<dbReference type="GO" id="GO:0070403">
    <property type="term" value="F:NAD+ binding"/>
    <property type="evidence" value="ECO:0007669"/>
    <property type="project" value="InterPro"/>
</dbReference>
<sequence length="313" mass="34172">MRRRVSVIGAGNMGQGFAVHFGLHDQDVTLVDHRESNLERATARIRDAASGLAAEGLTERSPGDVLEGITFTTDRDAGVSGADVVLETVPEDLELKREVFAAVAAAAPDDAILASNTSGIPITDLAKAVPSAAGRVVGCHWWFPPYLLEPVEVVRGAGTTDRTMERIRAFVEDVDRRPIVVERDVPGFVWNRVQNAVIRECLHLVEAGVASIEDVNAAVRDGYARRTSVIGPFETMDIAGVDQFETVAAHLYPHLCDDDEPNDAFAEHLEAGHLGVETGRGFFEYDEPAEAVMRRRDERLAALDRRFDAMQSE</sequence>
<dbReference type="SUPFAM" id="SSF48179">
    <property type="entry name" value="6-phosphogluconate dehydrogenase C-terminal domain-like"/>
    <property type="match status" value="1"/>
</dbReference>
<dbReference type="EMBL" id="CP058579">
    <property type="protein sequence ID" value="QLG61744.1"/>
    <property type="molecule type" value="Genomic_DNA"/>
</dbReference>
<dbReference type="OrthoDB" id="51300at2157"/>
<keyword evidence="2" id="KW-0560">Oxidoreductase</keyword>
<feature type="domain" description="3-hydroxyacyl-CoA dehydrogenase NAD binding" evidence="5">
    <location>
        <begin position="5"/>
        <end position="184"/>
    </location>
</feature>
<comment type="similarity">
    <text evidence="1">Belongs to the 3-hydroxyacyl-CoA dehydrogenase family.</text>
</comment>
<evidence type="ECO:0000259" key="4">
    <source>
        <dbReference type="Pfam" id="PF00725"/>
    </source>
</evidence>
<reference evidence="6 7" key="1">
    <citation type="submission" date="2020-06" db="EMBL/GenBank/DDBJ databases">
        <title>NJ-3-1, isolated from saline soil.</title>
        <authorList>
            <person name="Cui H.L."/>
            <person name="Shi X."/>
        </authorList>
    </citation>
    <scope>NUCLEOTIDE SEQUENCE [LARGE SCALE GENOMIC DNA]</scope>
    <source>
        <strain evidence="6 7">NJ-3-1</strain>
    </source>
</reference>
<dbReference type="SUPFAM" id="SSF51735">
    <property type="entry name" value="NAD(P)-binding Rossmann-fold domains"/>
    <property type="match status" value="1"/>
</dbReference>
<evidence type="ECO:0000313" key="6">
    <source>
        <dbReference type="EMBL" id="QLG61744.1"/>
    </source>
</evidence>
<evidence type="ECO:0000313" key="7">
    <source>
        <dbReference type="Proteomes" id="UP000509626"/>
    </source>
</evidence>
<feature type="domain" description="3-hydroxyacyl-CoA dehydrogenase C-terminal" evidence="4">
    <location>
        <begin position="187"/>
        <end position="285"/>
    </location>
</feature>
<dbReference type="PIRSF" id="PIRSF000105">
    <property type="entry name" value="HCDH"/>
    <property type="match status" value="1"/>
</dbReference>
<protein>
    <submittedName>
        <fullName evidence="6">3-hydroxyacyl-CoA dehydrogenase family protein</fullName>
    </submittedName>
</protein>
<evidence type="ECO:0000256" key="1">
    <source>
        <dbReference type="ARBA" id="ARBA00009463"/>
    </source>
</evidence>
<gene>
    <name evidence="6" type="ORF">HUG12_08385</name>
</gene>
<feature type="site" description="Important for catalytic activity" evidence="3">
    <location>
        <position position="140"/>
    </location>
</feature>
<dbReference type="Proteomes" id="UP000509626">
    <property type="component" value="Chromosome"/>
</dbReference>
<organism evidence="6 7">
    <name type="scientific">Halorarum salinum</name>
    <dbReference type="NCBI Taxonomy" id="2743089"/>
    <lineage>
        <taxon>Archaea</taxon>
        <taxon>Methanobacteriati</taxon>
        <taxon>Methanobacteriota</taxon>
        <taxon>Stenosarchaea group</taxon>
        <taxon>Halobacteria</taxon>
        <taxon>Halobacteriales</taxon>
        <taxon>Haloferacaceae</taxon>
        <taxon>Halorarum</taxon>
    </lineage>
</organism>
<dbReference type="PROSITE" id="PS00067">
    <property type="entry name" value="3HCDH"/>
    <property type="match status" value="1"/>
</dbReference>
<name>A0A7D5QGU7_9EURY</name>
<dbReference type="GeneID" id="56037470"/>